<feature type="domain" description="Phosphoribosyltransferase" evidence="1">
    <location>
        <begin position="14"/>
        <end position="158"/>
    </location>
</feature>
<reference evidence="2 3" key="1">
    <citation type="journal article" date="2019" name="Front. Microbiol.">
        <title>Thermoanaerosceptrum fracticalcis gen. nov. sp. nov., a Novel Fumarate-Fermenting Microorganism From a Deep Fractured Carbonate Aquifer of the US Great Basin.</title>
        <authorList>
            <person name="Hamilton-Brehm S.D."/>
            <person name="Stewart L.E."/>
            <person name="Zavarin M."/>
            <person name="Caldwell M."/>
            <person name="Lawson P.A."/>
            <person name="Onstott T.C."/>
            <person name="Grzymski J."/>
            <person name="Neveux I."/>
            <person name="Lollar B.S."/>
            <person name="Russell C.E."/>
            <person name="Moser D.P."/>
        </authorList>
    </citation>
    <scope>NUCLEOTIDE SEQUENCE [LARGE SCALE GENOMIC DNA]</scope>
    <source>
        <strain evidence="2 3">DRI-13</strain>
    </source>
</reference>
<dbReference type="RefSeq" id="WP_034420498.1">
    <property type="nucleotide sequence ID" value="NZ_CP045798.1"/>
</dbReference>
<gene>
    <name evidence="2" type="ORF">BR63_18180</name>
</gene>
<proteinExistence type="predicted"/>
<organism evidence="2 3">
    <name type="scientific">Thermanaerosceptrum fracticalcis</name>
    <dbReference type="NCBI Taxonomy" id="1712410"/>
    <lineage>
        <taxon>Bacteria</taxon>
        <taxon>Bacillati</taxon>
        <taxon>Bacillota</taxon>
        <taxon>Clostridia</taxon>
        <taxon>Eubacteriales</taxon>
        <taxon>Peptococcaceae</taxon>
        <taxon>Thermanaerosceptrum</taxon>
    </lineage>
</organism>
<dbReference type="AlphaFoldDB" id="A0A7G6E7G7"/>
<evidence type="ECO:0000313" key="2">
    <source>
        <dbReference type="EMBL" id="QNB48021.1"/>
    </source>
</evidence>
<dbReference type="Pfam" id="PF00156">
    <property type="entry name" value="Pribosyltran"/>
    <property type="match status" value="1"/>
</dbReference>
<dbReference type="EMBL" id="CP045798">
    <property type="protein sequence ID" value="QNB48021.1"/>
    <property type="molecule type" value="Genomic_DNA"/>
</dbReference>
<accession>A0A7G6E7G7</accession>
<dbReference type="Gene3D" id="3.40.50.2020">
    <property type="match status" value="1"/>
</dbReference>
<dbReference type="InterPro" id="IPR000836">
    <property type="entry name" value="PRTase_dom"/>
</dbReference>
<evidence type="ECO:0000259" key="1">
    <source>
        <dbReference type="Pfam" id="PF00156"/>
    </source>
</evidence>
<dbReference type="OrthoDB" id="9810066at2"/>
<keyword evidence="2" id="KW-0808">Transferase</keyword>
<name>A0A7G6E7G7_THEFR</name>
<evidence type="ECO:0000313" key="3">
    <source>
        <dbReference type="Proteomes" id="UP000515847"/>
    </source>
</evidence>
<dbReference type="CDD" id="cd06223">
    <property type="entry name" value="PRTases_typeI"/>
    <property type="match status" value="1"/>
</dbReference>
<keyword evidence="3" id="KW-1185">Reference proteome</keyword>
<sequence>MFKNRTHAGSLLMPLLQDLQLKNPLVIGIPRGGVEVASPIARGIQAPLYVIIPRKIGAPFNPEYAVGAVAPDGTVSYDETLLNYLGLIPQDMEKVIQREKQEIAKRTHLYGKWGTLPDLKNYMVILVDDGIATGYTVKAALSSLRKQTTNPIILAVPVLPEDVVSSFESLVDKLIYLHAPIDFRAVGQFYEDFSEISHEAVLNILEETNKKVTCHE</sequence>
<dbReference type="Proteomes" id="UP000515847">
    <property type="component" value="Chromosome"/>
</dbReference>
<dbReference type="InterPro" id="IPR029057">
    <property type="entry name" value="PRTase-like"/>
</dbReference>
<dbReference type="SUPFAM" id="SSF53271">
    <property type="entry name" value="PRTase-like"/>
    <property type="match status" value="1"/>
</dbReference>
<protein>
    <submittedName>
        <fullName evidence="2">Phosphoribosyltransferase</fullName>
    </submittedName>
</protein>
<dbReference type="KEGG" id="tfr:BR63_18180"/>
<dbReference type="Gene3D" id="3.30.1310.20">
    <property type="entry name" value="PRTase-like"/>
    <property type="match status" value="1"/>
</dbReference>
<keyword evidence="2" id="KW-0328">Glycosyltransferase</keyword>
<dbReference type="GO" id="GO:0016757">
    <property type="term" value="F:glycosyltransferase activity"/>
    <property type="evidence" value="ECO:0007669"/>
    <property type="project" value="UniProtKB-KW"/>
</dbReference>